<dbReference type="EMBL" id="JAHWYN010000024">
    <property type="protein sequence ID" value="MBW4362453.1"/>
    <property type="molecule type" value="Genomic_DNA"/>
</dbReference>
<evidence type="ECO:0000313" key="1">
    <source>
        <dbReference type="EMBL" id="MBW4362453.1"/>
    </source>
</evidence>
<proteinExistence type="predicted"/>
<organism evidence="1 2">
    <name type="scientific">Flavobacterium taihuense</name>
    <dbReference type="NCBI Taxonomy" id="2857508"/>
    <lineage>
        <taxon>Bacteria</taxon>
        <taxon>Pseudomonadati</taxon>
        <taxon>Bacteroidota</taxon>
        <taxon>Flavobacteriia</taxon>
        <taxon>Flavobacteriales</taxon>
        <taxon>Flavobacteriaceae</taxon>
        <taxon>Flavobacterium</taxon>
    </lineage>
</organism>
<reference evidence="1 2" key="1">
    <citation type="submission" date="2021-07" db="EMBL/GenBank/DDBJ databases">
        <title>Flavobacterium sp. nov. isolated from sediment on the Taihu Lake.</title>
        <authorList>
            <person name="Qu J.-H."/>
        </authorList>
    </citation>
    <scope>NUCLEOTIDE SEQUENCE [LARGE SCALE GENOMIC DNA]</scope>
    <source>
        <strain evidence="1 2">NAS39</strain>
    </source>
</reference>
<comment type="caution">
    <text evidence="1">The sequence shown here is derived from an EMBL/GenBank/DDBJ whole genome shotgun (WGS) entry which is preliminary data.</text>
</comment>
<gene>
    <name evidence="1" type="ORF">KZH69_18350</name>
</gene>
<protein>
    <submittedName>
        <fullName evidence="1">Uncharacterized protein</fullName>
    </submittedName>
</protein>
<name>A0ABS6Y0K0_9FLAO</name>
<dbReference type="RefSeq" id="WP_219318936.1">
    <property type="nucleotide sequence ID" value="NZ_JAHWYN010000024.1"/>
</dbReference>
<keyword evidence="2" id="KW-1185">Reference proteome</keyword>
<sequence>MNLELKHLAPYLHYKIMTKNNDNLEVMLLGGLSGDTAELLQLEGIGTDNEYCRLSGFEEFKPILRPLKDLSNEITHNDKKFYPLACLLISKYPKWFVDHFDSEKYKNITIDFTGRYAEAFITYQATHSIQLDSTYILNESFNIIQKLLEWHFDVFNLIEKGLAISIHDVEQADA</sequence>
<accession>A0ABS6Y0K0</accession>
<evidence type="ECO:0000313" key="2">
    <source>
        <dbReference type="Proteomes" id="UP000812031"/>
    </source>
</evidence>
<dbReference type="Proteomes" id="UP000812031">
    <property type="component" value="Unassembled WGS sequence"/>
</dbReference>